<dbReference type="InterPro" id="IPR035965">
    <property type="entry name" value="PAS-like_dom_sf"/>
</dbReference>
<dbReference type="CDD" id="cd00130">
    <property type="entry name" value="PAS"/>
    <property type="match status" value="1"/>
</dbReference>
<feature type="transmembrane region" description="Helical" evidence="1">
    <location>
        <begin position="211"/>
        <end position="229"/>
    </location>
</feature>
<reference evidence="3" key="1">
    <citation type="journal article" date="2019" name="PLoS Negl. Trop. Dis.">
        <title>Revisiting the worldwide diversity of Leptospira species in the environment.</title>
        <authorList>
            <person name="Vincent A.T."/>
            <person name="Schiettekatte O."/>
            <person name="Bourhy P."/>
            <person name="Veyrier F.J."/>
            <person name="Picardeau M."/>
        </authorList>
    </citation>
    <scope>NUCLEOTIDE SEQUENCE [LARGE SCALE GENOMIC DNA]</scope>
    <source>
        <strain evidence="3">SSW15</strain>
    </source>
</reference>
<dbReference type="CDD" id="cd16936">
    <property type="entry name" value="HATPase_RsbW-like"/>
    <property type="match status" value="1"/>
</dbReference>
<gene>
    <name evidence="3" type="ORF">EHO60_10955</name>
</gene>
<keyword evidence="1" id="KW-0812">Transmembrane</keyword>
<dbReference type="GO" id="GO:0006355">
    <property type="term" value="P:regulation of DNA-templated transcription"/>
    <property type="evidence" value="ECO:0007669"/>
    <property type="project" value="InterPro"/>
</dbReference>
<dbReference type="InterPro" id="IPR000014">
    <property type="entry name" value="PAS"/>
</dbReference>
<name>A0A4V3JDG9_9LEPT</name>
<dbReference type="Pfam" id="PF07695">
    <property type="entry name" value="7TMR-DISM_7TM"/>
    <property type="match status" value="1"/>
</dbReference>
<evidence type="ECO:0000256" key="1">
    <source>
        <dbReference type="SAM" id="Phobius"/>
    </source>
</evidence>
<dbReference type="Pfam" id="PF00989">
    <property type="entry name" value="PAS"/>
    <property type="match status" value="1"/>
</dbReference>
<dbReference type="Gene3D" id="2.60.40.2380">
    <property type="match status" value="1"/>
</dbReference>
<dbReference type="AlphaFoldDB" id="A0A4V3JDG9"/>
<dbReference type="InterPro" id="IPR011623">
    <property type="entry name" value="7TMR_DISM_rcpt_extracell_dom1"/>
</dbReference>
<dbReference type="Gene3D" id="3.30.565.10">
    <property type="entry name" value="Histidine kinase-like ATPase, C-terminal domain"/>
    <property type="match status" value="1"/>
</dbReference>
<feature type="transmembrane region" description="Helical" evidence="1">
    <location>
        <begin position="301"/>
        <end position="322"/>
    </location>
</feature>
<organism evidence="3 4">
    <name type="scientific">Leptospira fletcheri</name>
    <dbReference type="NCBI Taxonomy" id="2484981"/>
    <lineage>
        <taxon>Bacteria</taxon>
        <taxon>Pseudomonadati</taxon>
        <taxon>Spirochaetota</taxon>
        <taxon>Spirochaetia</taxon>
        <taxon>Leptospirales</taxon>
        <taxon>Leptospiraceae</taxon>
        <taxon>Leptospira</taxon>
    </lineage>
</organism>
<dbReference type="Pfam" id="PF07696">
    <property type="entry name" value="7TMR-DISMED2"/>
    <property type="match status" value="1"/>
</dbReference>
<dbReference type="PROSITE" id="PS50112">
    <property type="entry name" value="PAS"/>
    <property type="match status" value="1"/>
</dbReference>
<comment type="caution">
    <text evidence="3">The sequence shown here is derived from an EMBL/GenBank/DDBJ whole genome shotgun (WGS) entry which is preliminary data.</text>
</comment>
<feature type="transmembrane region" description="Helical" evidence="1">
    <location>
        <begin position="33"/>
        <end position="51"/>
    </location>
</feature>
<evidence type="ECO:0000313" key="4">
    <source>
        <dbReference type="Proteomes" id="UP000298458"/>
    </source>
</evidence>
<dbReference type="SUPFAM" id="SSF55785">
    <property type="entry name" value="PYP-like sensor domain (PAS domain)"/>
    <property type="match status" value="1"/>
</dbReference>
<dbReference type="InterPro" id="IPR003594">
    <property type="entry name" value="HATPase_dom"/>
</dbReference>
<sequence>MEADRRKPVRFCAVGDSVKGIYNKGKLGKGRSYFFFLYFVLFLHSGPSFAFDTDKIPTEGLSLGGQAEFWVDSGGQTGFAEVLKKKDDFKPVLSPYFGYGSSVYWFRIRPENETSFPVPWVLEIQYPYLDRIELYRSSSGSNPIYSAGDSVPFRERPLFYRNPSFPLEISGRSQDVIFIRVQTTSAMNFTALAYKREDFFAKANSEQILEGLYFGAILVLVFYNLFLFLSTKERVYFSFSCYVGAGIFLQWILHGYGFQYLWPEATVWASRCIAPLGLLSIAAAADFGRRYFDARSKNPRIHVLVLGLIFFSLASAFVSALLPVRFGMALYFPVVFFGLVCLILLGIQSLPRNLRSTSFFLGAWLVLLFGIFLYGLRFSGFLSRTVWVATWGIELGSLLHVLLIGMSLADRVNELSKDLTNRVDELDAAKHSIEQSEMRFRNLFEGAQELLLTLDKDGRVRDANRTLSRLTGYRPSEIQGKSFLDLIYSPEGPDGSLNIYLAKEKLEEHLKLRKTVDFHSEFSQKYVMEPRPVKIRLQSFDTEGERMVLGKVSEISEDILSRFLQSESMHFTVNNYLRNADILSRQLTSNLGQFTGSEVVTVVRTCLREVLINAIEHGNLGISFDEKTDAIKAGNYMEFIQKRQKEIFYGSRSVKVAYSLNSNRIGFEIYDEGDGFDFKKVLNMDGEKLNQESYTHGRGIMMTRRVFDVVKFNEKGNRVLLIKYLQKPLKYKREPSSFDI</sequence>
<dbReference type="OrthoDB" id="342319at2"/>
<protein>
    <submittedName>
        <fullName evidence="3">PAS domain S-box protein</fullName>
    </submittedName>
</protein>
<feature type="transmembrane region" description="Helical" evidence="1">
    <location>
        <begin position="359"/>
        <end position="376"/>
    </location>
</feature>
<keyword evidence="1" id="KW-0472">Membrane</keyword>
<evidence type="ECO:0000259" key="2">
    <source>
        <dbReference type="PROSITE" id="PS50112"/>
    </source>
</evidence>
<proteinExistence type="predicted"/>
<accession>A0A4V3JDG9</accession>
<dbReference type="Proteomes" id="UP000298458">
    <property type="component" value="Unassembled WGS sequence"/>
</dbReference>
<keyword evidence="4" id="KW-1185">Reference proteome</keyword>
<evidence type="ECO:0000313" key="3">
    <source>
        <dbReference type="EMBL" id="TGK09879.1"/>
    </source>
</evidence>
<feature type="transmembrane region" description="Helical" evidence="1">
    <location>
        <begin position="236"/>
        <end position="256"/>
    </location>
</feature>
<dbReference type="Pfam" id="PF13581">
    <property type="entry name" value="HATPase_c_2"/>
    <property type="match status" value="1"/>
</dbReference>
<dbReference type="InterPro" id="IPR013767">
    <property type="entry name" value="PAS_fold"/>
</dbReference>
<dbReference type="EMBL" id="RQET01000008">
    <property type="protein sequence ID" value="TGK09879.1"/>
    <property type="molecule type" value="Genomic_DNA"/>
</dbReference>
<dbReference type="Gene3D" id="3.30.450.20">
    <property type="entry name" value="PAS domain"/>
    <property type="match status" value="1"/>
</dbReference>
<dbReference type="SMART" id="SM00091">
    <property type="entry name" value="PAS"/>
    <property type="match status" value="1"/>
</dbReference>
<dbReference type="InterPro" id="IPR011622">
    <property type="entry name" value="7TMR_DISM_rcpt_extracell_dom2"/>
</dbReference>
<feature type="domain" description="PAS" evidence="2">
    <location>
        <begin position="436"/>
        <end position="491"/>
    </location>
</feature>
<keyword evidence="1" id="KW-1133">Transmembrane helix</keyword>
<dbReference type="InterPro" id="IPR036890">
    <property type="entry name" value="HATPase_C_sf"/>
</dbReference>
<dbReference type="NCBIfam" id="TIGR00229">
    <property type="entry name" value="sensory_box"/>
    <property type="match status" value="1"/>
</dbReference>
<feature type="transmembrane region" description="Helical" evidence="1">
    <location>
        <begin position="328"/>
        <end position="347"/>
    </location>
</feature>
<feature type="transmembrane region" description="Helical" evidence="1">
    <location>
        <begin position="268"/>
        <end position="289"/>
    </location>
</feature>